<dbReference type="Gene3D" id="1.10.150.130">
    <property type="match status" value="1"/>
</dbReference>
<name>A0A1I0S5N1_9FLAO</name>
<dbReference type="Pfam" id="PF17293">
    <property type="entry name" value="Arm-DNA-bind_5"/>
    <property type="match status" value="1"/>
</dbReference>
<evidence type="ECO:0000256" key="3">
    <source>
        <dbReference type="PROSITE-ProRule" id="PRU01248"/>
    </source>
</evidence>
<dbReference type="AlphaFoldDB" id="A0A1I0S5N1"/>
<protein>
    <submittedName>
        <fullName evidence="5">Chitinase class I</fullName>
    </submittedName>
</protein>
<dbReference type="InterPro" id="IPR011010">
    <property type="entry name" value="DNA_brk_join_enz"/>
</dbReference>
<reference evidence="6" key="1">
    <citation type="submission" date="2016-10" db="EMBL/GenBank/DDBJ databases">
        <authorList>
            <person name="Varghese N."/>
            <person name="Submissions S."/>
        </authorList>
    </citation>
    <scope>NUCLEOTIDE SEQUENCE [LARGE SCALE GENOMIC DNA]</scope>
    <source>
        <strain evidence="6">DSM 17724</strain>
    </source>
</reference>
<sequence>MKINFYLKERNSIKDSLVLVAISLNGKRPKFSTTLKINPKYWNHNSQRVKANSSNALNFNKILNTVQSKILDLYTKNFVENDKSKTTKFFDEVRTYLTGKFENSEIDLTVDKAFEKFLEIRKSNLKEGTVKAYTTLRNHLNAYSVTIGKKNLLFDDLDIRFFDGFMNYLKMTCKQKTNTRSKQIKNIKAFLKFMYDRNYHTNKIFEKLDREHEKGQFVDFVEADFEKVFNLDLSNDSHLDITRRLFCISWSVRKKYFEGMYDPVLGKNEKRKKMALENENTKQGDGVKYFGRGFVQITWKKNYRRMGEKFGVDLVNSPEKALNHDIAIKIMIYGCEEGKFSGKSLGDYINSEKTDYYNARRVINGTDRADIVQEYAKKMEKCLKIKKCKD</sequence>
<dbReference type="EMBL" id="FOIU01000005">
    <property type="protein sequence ID" value="SEW49367.1"/>
    <property type="molecule type" value="Genomic_DNA"/>
</dbReference>
<dbReference type="InterPro" id="IPR023346">
    <property type="entry name" value="Lysozyme-like_dom_sf"/>
</dbReference>
<dbReference type="OrthoDB" id="1493636at2"/>
<dbReference type="SUPFAM" id="SSF56349">
    <property type="entry name" value="DNA breaking-rejoining enzymes"/>
    <property type="match status" value="1"/>
</dbReference>
<organism evidence="5 6">
    <name type="scientific">Chryseobacterium wanjuense</name>
    <dbReference type="NCBI Taxonomy" id="356305"/>
    <lineage>
        <taxon>Bacteria</taxon>
        <taxon>Pseudomonadati</taxon>
        <taxon>Bacteroidota</taxon>
        <taxon>Flavobacteriia</taxon>
        <taxon>Flavobacteriales</taxon>
        <taxon>Weeksellaceae</taxon>
        <taxon>Chryseobacterium group</taxon>
        <taxon>Chryseobacterium</taxon>
    </lineage>
</organism>
<evidence type="ECO:0000259" key="4">
    <source>
        <dbReference type="PROSITE" id="PS51900"/>
    </source>
</evidence>
<dbReference type="Pfam" id="PF00182">
    <property type="entry name" value="Glyco_hydro_19"/>
    <property type="match status" value="1"/>
</dbReference>
<dbReference type="SUPFAM" id="SSF53955">
    <property type="entry name" value="Lysozyme-like"/>
    <property type="match status" value="1"/>
</dbReference>
<accession>A0A1I0S5N1</accession>
<evidence type="ECO:0000256" key="1">
    <source>
        <dbReference type="ARBA" id="ARBA00022908"/>
    </source>
</evidence>
<keyword evidence="1" id="KW-0229">DNA integration</keyword>
<keyword evidence="6" id="KW-1185">Reference proteome</keyword>
<dbReference type="InterPro" id="IPR025269">
    <property type="entry name" value="SAM-like_dom"/>
</dbReference>
<dbReference type="InterPro" id="IPR035386">
    <property type="entry name" value="Arm-DNA-bind_5"/>
</dbReference>
<evidence type="ECO:0000313" key="6">
    <source>
        <dbReference type="Proteomes" id="UP000199469"/>
    </source>
</evidence>
<dbReference type="PROSITE" id="PS51900">
    <property type="entry name" value="CB"/>
    <property type="match status" value="1"/>
</dbReference>
<dbReference type="InterPro" id="IPR000726">
    <property type="entry name" value="Glyco_hydro_19_cat"/>
</dbReference>
<dbReference type="GO" id="GO:0003677">
    <property type="term" value="F:DNA binding"/>
    <property type="evidence" value="ECO:0007669"/>
    <property type="project" value="UniProtKB-UniRule"/>
</dbReference>
<dbReference type="Proteomes" id="UP000199469">
    <property type="component" value="Unassembled WGS sequence"/>
</dbReference>
<feature type="domain" description="Core-binding (CB)" evidence="4">
    <location>
        <begin position="108"/>
        <end position="195"/>
    </location>
</feature>
<evidence type="ECO:0000256" key="2">
    <source>
        <dbReference type="ARBA" id="ARBA00023125"/>
    </source>
</evidence>
<gene>
    <name evidence="5" type="ORF">SAMN05421841_4145</name>
</gene>
<dbReference type="GO" id="GO:0006032">
    <property type="term" value="P:chitin catabolic process"/>
    <property type="evidence" value="ECO:0007669"/>
    <property type="project" value="InterPro"/>
</dbReference>
<dbReference type="GO" id="GO:0015074">
    <property type="term" value="P:DNA integration"/>
    <property type="evidence" value="ECO:0007669"/>
    <property type="project" value="UniProtKB-KW"/>
</dbReference>
<keyword evidence="2 3" id="KW-0238">DNA-binding</keyword>
<dbReference type="InterPro" id="IPR044068">
    <property type="entry name" value="CB"/>
</dbReference>
<proteinExistence type="predicted"/>
<dbReference type="GO" id="GO:0004568">
    <property type="term" value="F:chitinase activity"/>
    <property type="evidence" value="ECO:0007669"/>
    <property type="project" value="InterPro"/>
</dbReference>
<dbReference type="InterPro" id="IPR010998">
    <property type="entry name" value="Integrase_recombinase_N"/>
</dbReference>
<dbReference type="RefSeq" id="WP_089796054.1">
    <property type="nucleotide sequence ID" value="NZ_FOIU01000005.1"/>
</dbReference>
<evidence type="ECO:0000313" key="5">
    <source>
        <dbReference type="EMBL" id="SEW49367.1"/>
    </source>
</evidence>
<dbReference type="STRING" id="356305.SAMN05421841_4145"/>
<dbReference type="Gene3D" id="3.30.20.10">
    <property type="entry name" value="Endochitinase, domain 2"/>
    <property type="match status" value="1"/>
</dbReference>
<dbReference type="GO" id="GO:0016998">
    <property type="term" value="P:cell wall macromolecule catabolic process"/>
    <property type="evidence" value="ECO:0007669"/>
    <property type="project" value="InterPro"/>
</dbReference>
<dbReference type="Pfam" id="PF13102">
    <property type="entry name" value="Phage_int_SAM_5"/>
    <property type="match status" value="1"/>
</dbReference>